<evidence type="ECO:0000313" key="4">
    <source>
        <dbReference type="EMBL" id="EPG41065.1"/>
    </source>
</evidence>
<keyword evidence="3" id="KW-0812">Transmembrane</keyword>
<organism evidence="4 5">
    <name type="scientific">Acinetobacter colistiniresistens</name>
    <dbReference type="NCBI Taxonomy" id="280145"/>
    <lineage>
        <taxon>Bacteria</taxon>
        <taxon>Pseudomonadati</taxon>
        <taxon>Pseudomonadota</taxon>
        <taxon>Gammaproteobacteria</taxon>
        <taxon>Moraxellales</taxon>
        <taxon>Moraxellaceae</taxon>
        <taxon>Acinetobacter</taxon>
    </lineage>
</organism>
<feature type="compositionally biased region" description="Polar residues" evidence="2">
    <location>
        <begin position="135"/>
        <end position="150"/>
    </location>
</feature>
<dbReference type="AlphaFoldDB" id="S3TZK6"/>
<keyword evidence="1" id="KW-0175">Coiled coil</keyword>
<sequence>MLETIGIIFAVLFFLALFSQMADDHEIEHKKRKDELEYQKKQQEHELEIKKLAGLNPLYQEQTRKNKQYKAVIVGLIALIIFIGGYILFSNNESAVAREDHILLNAEEIADASRQLPVDSQKNQGLPERFTPSNVHEQQIETDTASTTKPIDQPKIEEPRQAVLNPFEGNIDDTNLSTSGQISVYEADAHIGESTTVCGEVSQISQTSKATYINFGGIYPKHKFSAVIWSNNIMPTSEGSNICITGLIESYKGVPQIVIRSVENQISSY</sequence>
<keyword evidence="3" id="KW-1133">Transmembrane helix</keyword>
<name>S3TZK6_9GAMM</name>
<comment type="caution">
    <text evidence="4">The sequence shown here is derived from an EMBL/GenBank/DDBJ whole genome shotgun (WGS) entry which is preliminary data.</text>
</comment>
<evidence type="ECO:0000256" key="1">
    <source>
        <dbReference type="SAM" id="Coils"/>
    </source>
</evidence>
<evidence type="ECO:0000256" key="2">
    <source>
        <dbReference type="SAM" id="MobiDB-lite"/>
    </source>
</evidence>
<gene>
    <name evidence="4" type="ORF">F907_00628</name>
</gene>
<evidence type="ECO:0000313" key="5">
    <source>
        <dbReference type="Proteomes" id="UP000014559"/>
    </source>
</evidence>
<accession>S3TZK6</accession>
<dbReference type="Proteomes" id="UP000014559">
    <property type="component" value="Unassembled WGS sequence"/>
</dbReference>
<keyword evidence="3" id="KW-0472">Membrane</keyword>
<feature type="region of interest" description="Disordered" evidence="2">
    <location>
        <begin position="135"/>
        <end position="155"/>
    </location>
</feature>
<feature type="coiled-coil region" evidence="1">
    <location>
        <begin position="26"/>
        <end position="53"/>
    </location>
</feature>
<proteinExistence type="predicted"/>
<dbReference type="PATRIC" id="fig|1217696.3.peg.615"/>
<reference evidence="4 5" key="1">
    <citation type="submission" date="2013-06" db="EMBL/GenBank/DDBJ databases">
        <title>The Genome Sequence of Acinetobacter sp. NIPH 2036.</title>
        <authorList>
            <consortium name="The Broad Institute Genome Sequencing Platform"/>
            <consortium name="The Broad Institute Genome Sequencing Center for Infectious Disease"/>
            <person name="Cerqueira G."/>
            <person name="Feldgarden M."/>
            <person name="Courvalin P."/>
            <person name="Perichon B."/>
            <person name="Grillot-Courvalin C."/>
            <person name="Clermont D."/>
            <person name="Rocha E."/>
            <person name="Yoon E.-J."/>
            <person name="Nemec A."/>
            <person name="Young S.K."/>
            <person name="Zeng Q."/>
            <person name="Gargeya S."/>
            <person name="Fitzgerald M."/>
            <person name="Abouelleil A."/>
            <person name="Alvarado L."/>
            <person name="Berlin A.M."/>
            <person name="Chapman S.B."/>
            <person name="Dewar J."/>
            <person name="Goldberg J."/>
            <person name="Griggs A."/>
            <person name="Gujja S."/>
            <person name="Hansen M."/>
            <person name="Howarth C."/>
            <person name="Imamovic A."/>
            <person name="Larimer J."/>
            <person name="McCowan C."/>
            <person name="Murphy C."/>
            <person name="Pearson M."/>
            <person name="Priest M."/>
            <person name="Roberts A."/>
            <person name="Saif S."/>
            <person name="Shea T."/>
            <person name="Sykes S."/>
            <person name="Wortman J."/>
            <person name="Nusbaum C."/>
            <person name="Birren B."/>
        </authorList>
    </citation>
    <scope>NUCLEOTIDE SEQUENCE [LARGE SCALE GENOMIC DNA]</scope>
    <source>
        <strain evidence="4 5">NIPH 2036</strain>
    </source>
</reference>
<feature type="transmembrane region" description="Helical" evidence="3">
    <location>
        <begin position="6"/>
        <end position="23"/>
    </location>
</feature>
<feature type="transmembrane region" description="Helical" evidence="3">
    <location>
        <begin position="71"/>
        <end position="89"/>
    </location>
</feature>
<dbReference type="HOGENOM" id="CLU_1033011_0_0_6"/>
<evidence type="ECO:0000256" key="3">
    <source>
        <dbReference type="SAM" id="Phobius"/>
    </source>
</evidence>
<dbReference type="EMBL" id="ATGK01000005">
    <property type="protein sequence ID" value="EPG41065.1"/>
    <property type="molecule type" value="Genomic_DNA"/>
</dbReference>
<protein>
    <submittedName>
        <fullName evidence="4">Uncharacterized protein</fullName>
    </submittedName>
</protein>
<dbReference type="GeneID" id="45419999"/>
<dbReference type="RefSeq" id="WP_016651602.1">
    <property type="nucleotide sequence ID" value="NZ_JAYKLZ010000032.1"/>
</dbReference>